<dbReference type="SUPFAM" id="SSF89095">
    <property type="entry name" value="GatB/YqeY motif"/>
    <property type="match status" value="1"/>
</dbReference>
<dbReference type="Pfam" id="PF09424">
    <property type="entry name" value="YqeY"/>
    <property type="match status" value="1"/>
</dbReference>
<dbReference type="EMBL" id="CAHR02000293">
    <property type="protein sequence ID" value="CCG84715.1"/>
    <property type="molecule type" value="Genomic_DNA"/>
</dbReference>
<dbReference type="Gene3D" id="1.10.10.410">
    <property type="match status" value="1"/>
</dbReference>
<dbReference type="GO" id="GO:0016884">
    <property type="term" value="F:carbon-nitrogen ligase activity, with glutamine as amido-N-donor"/>
    <property type="evidence" value="ECO:0007669"/>
    <property type="project" value="UniProtKB-UniRule"/>
</dbReference>
<dbReference type="PANTHER" id="PTHR28055:SF1">
    <property type="entry name" value="ALTERED INHERITANCE OF MITOCHONDRIA PROTEIN 41, MITOCHONDRIAL"/>
    <property type="match status" value="1"/>
</dbReference>
<proteinExistence type="inferred from homology"/>
<dbReference type="GO" id="GO:0005739">
    <property type="term" value="C:mitochondrion"/>
    <property type="evidence" value="ECO:0007669"/>
    <property type="project" value="UniProtKB-SubCell"/>
</dbReference>
<sequence length="197" mass="21795">MLPYSRQTIRLGHHVYRKTAPTGCRYYAGHNINATPESAVLLNLKNEVKVAMKAKDKLRLSVVKDILAQVLNASKTKQPIQSDPQVYALLRSSIAKREDSAKSFRAHDRLDLAEIEESEVEVLRSYIPQQMEERDIQAVVLDVVNSIGASQKDLGKVLKALSTKLDESVAPKALQAKIVKEILGSGSSKSVPQTPHE</sequence>
<evidence type="ECO:0000313" key="2">
    <source>
        <dbReference type="EMBL" id="CCG84715.1"/>
    </source>
</evidence>
<dbReference type="eggNOG" id="ENOG502RS07">
    <property type="taxonomic scope" value="Eukaryota"/>
</dbReference>
<dbReference type="AlphaFoldDB" id="R4XG54"/>
<accession>R4XG54</accession>
<comment type="similarity">
    <text evidence="1">Belongs to the AIM41 family.</text>
</comment>
<keyword evidence="3" id="KW-1185">Reference proteome</keyword>
<dbReference type="InterPro" id="IPR003789">
    <property type="entry name" value="Asn/Gln_tRNA_amidoTrase-B-like"/>
</dbReference>
<dbReference type="Proteomes" id="UP000013776">
    <property type="component" value="Unassembled WGS sequence"/>
</dbReference>
<comment type="subcellular location">
    <subcellularLocation>
        <location evidence="1">Mitochondrion</location>
    </subcellularLocation>
</comment>
<dbReference type="VEuPathDB" id="FungiDB:TAPDE_005226"/>
<evidence type="ECO:0000313" key="3">
    <source>
        <dbReference type="Proteomes" id="UP000013776"/>
    </source>
</evidence>
<evidence type="ECO:0000256" key="1">
    <source>
        <dbReference type="RuleBase" id="RU365099"/>
    </source>
</evidence>
<dbReference type="STRING" id="1097556.R4XG54"/>
<dbReference type="InterPro" id="IPR019004">
    <property type="entry name" value="YqeY/Aim41"/>
</dbReference>
<dbReference type="OrthoDB" id="538640at2759"/>
<protein>
    <recommendedName>
        <fullName evidence="1">Altered inheritance of mitochondria protein 41</fullName>
    </recommendedName>
</protein>
<reference evidence="2 3" key="1">
    <citation type="journal article" date="2013" name="MBio">
        <title>Genome sequencing of the plant pathogen Taphrina deformans, the causal agent of peach leaf curl.</title>
        <authorList>
            <person name="Cisse O.H."/>
            <person name="Almeida J.M.G.C.F."/>
            <person name="Fonseca A."/>
            <person name="Kumar A.A."/>
            <person name="Salojaervi J."/>
            <person name="Overmyer K."/>
            <person name="Hauser P.M."/>
            <person name="Pagni M."/>
        </authorList>
    </citation>
    <scope>NUCLEOTIDE SEQUENCE [LARGE SCALE GENOMIC DNA]</scope>
    <source>
        <strain evidence="3">PYCC 5710 / ATCC 11124 / CBS 356.35 / IMI 108563 / JCM 9778 / NBRC 8474</strain>
    </source>
</reference>
<gene>
    <name evidence="1" type="primary">AIM41</name>
    <name evidence="2" type="ORF">TAPDE_005226</name>
</gene>
<dbReference type="Gene3D" id="1.10.1510.10">
    <property type="entry name" value="Uncharacterised protein YqeY/AIM41 PF09424, N-terminal domain"/>
    <property type="match status" value="1"/>
</dbReference>
<keyword evidence="1" id="KW-0496">Mitochondrion</keyword>
<dbReference type="InterPro" id="IPR023168">
    <property type="entry name" value="GatB_Yqey_C_2"/>
</dbReference>
<comment type="caution">
    <text evidence="2">The sequence shown here is derived from an EMBL/GenBank/DDBJ whole genome shotgun (WGS) entry which is preliminary data.</text>
</comment>
<organism evidence="2 3">
    <name type="scientific">Taphrina deformans (strain PYCC 5710 / ATCC 11124 / CBS 356.35 / IMI 108563 / JCM 9778 / NBRC 8474)</name>
    <name type="common">Peach leaf curl fungus</name>
    <name type="synonym">Lalaria deformans</name>
    <dbReference type="NCBI Taxonomy" id="1097556"/>
    <lineage>
        <taxon>Eukaryota</taxon>
        <taxon>Fungi</taxon>
        <taxon>Dikarya</taxon>
        <taxon>Ascomycota</taxon>
        <taxon>Taphrinomycotina</taxon>
        <taxon>Taphrinomycetes</taxon>
        <taxon>Taphrinales</taxon>
        <taxon>Taphrinaceae</taxon>
        <taxon>Taphrina</taxon>
    </lineage>
</organism>
<dbReference type="InterPro" id="IPR042184">
    <property type="entry name" value="YqeY/Aim41_N"/>
</dbReference>
<dbReference type="PANTHER" id="PTHR28055">
    <property type="entry name" value="ALTERED INHERITANCE OF MITOCHONDRIA PROTEIN 41, MITOCHONDRIAL"/>
    <property type="match status" value="1"/>
</dbReference>
<name>R4XG54_TAPDE</name>